<dbReference type="EMBL" id="CP118606">
    <property type="protein sequence ID" value="WEF20517.1"/>
    <property type="molecule type" value="Genomic_DNA"/>
</dbReference>
<accession>A0AAJ5VA75</accession>
<keyword evidence="2" id="KW-1133">Transmembrane helix</keyword>
<feature type="transmembrane region" description="Helical" evidence="2">
    <location>
        <begin position="427"/>
        <end position="446"/>
    </location>
</feature>
<organism evidence="4 5">
    <name type="scientific">Microbacterium maritypicum</name>
    <name type="common">Microbacterium liquefaciens</name>
    <dbReference type="NCBI Taxonomy" id="33918"/>
    <lineage>
        <taxon>Bacteria</taxon>
        <taxon>Bacillati</taxon>
        <taxon>Actinomycetota</taxon>
        <taxon>Actinomycetes</taxon>
        <taxon>Micrococcales</taxon>
        <taxon>Microbacteriaceae</taxon>
        <taxon>Microbacterium</taxon>
    </lineage>
</organism>
<protein>
    <recommendedName>
        <fullName evidence="6">Thioester domain-containing protein</fullName>
    </recommendedName>
</protein>
<gene>
    <name evidence="4" type="ORF">PWF71_14670</name>
</gene>
<evidence type="ECO:0000313" key="5">
    <source>
        <dbReference type="Proteomes" id="UP001214756"/>
    </source>
</evidence>
<dbReference type="AlphaFoldDB" id="A0AAJ5VA75"/>
<feature type="region of interest" description="Disordered" evidence="1">
    <location>
        <begin position="381"/>
        <end position="410"/>
    </location>
</feature>
<dbReference type="RefSeq" id="WP_017829384.1">
    <property type="nucleotide sequence ID" value="NZ_CBDRLE010000001.1"/>
</dbReference>
<feature type="chain" id="PRO_5044472425" description="Thioester domain-containing protein" evidence="3">
    <location>
        <begin position="41"/>
        <end position="463"/>
    </location>
</feature>
<dbReference type="Proteomes" id="UP001214756">
    <property type="component" value="Chromosome"/>
</dbReference>
<evidence type="ECO:0008006" key="6">
    <source>
        <dbReference type="Google" id="ProtNLM"/>
    </source>
</evidence>
<proteinExistence type="predicted"/>
<feature type="compositionally biased region" description="Pro residues" evidence="1">
    <location>
        <begin position="381"/>
        <end position="392"/>
    </location>
</feature>
<evidence type="ECO:0000256" key="2">
    <source>
        <dbReference type="SAM" id="Phobius"/>
    </source>
</evidence>
<feature type="compositionally biased region" description="Low complexity" evidence="1">
    <location>
        <begin position="393"/>
        <end position="410"/>
    </location>
</feature>
<keyword evidence="2" id="KW-0472">Membrane</keyword>
<dbReference type="GeneID" id="87017006"/>
<sequence length="463" mass="48233">MHVFPIVVARGRSSRTLFSVLTGLLLVIAALAALASPARADVPSTPATDPFAAPLCEGTTVSDPSQAEGTVADLTMVFGQRLVDYNAGRMVFLYNSHGENTVDTPVCGVRYVEGLGPVSEWAYCTDFHSLYCNVTDENGNLTQDGDILPPLEDLDTNPRLTADQERLIHYILTTELPMVRDGVAITTGNATQPQRNVRQRAVWCISEPENKPPFLETFCAENLTLAQQQSILDTLPPDPVDDAVLELSGTGTPVLTGQETRVTMLTNIATVPIQLSAPGATVTVCESSVGQAVYRDGELQVTVADGGPASIDLCVTWPEAGPQVVTAAAEGVRPAVDQLHWVQSPASVDGVPCQVFSSFSSTRSAAVSAALEVIVSVAPAPVPPTMPAPAPTSPAESSGSGSTSETRAARGAAPAGALAATGGSVEWGWVVGGGAAVLLGAVLLGLRRAKAISTPRRHAPEVR</sequence>
<evidence type="ECO:0000313" key="4">
    <source>
        <dbReference type="EMBL" id="WEF20517.1"/>
    </source>
</evidence>
<reference evidence="4" key="1">
    <citation type="submission" date="2023-02" db="EMBL/GenBank/DDBJ databases">
        <title>Genome sequence of Microbacterium liquefaciens B1075.</title>
        <authorList>
            <person name="Cao J."/>
            <person name="Li X."/>
        </authorList>
    </citation>
    <scope>NUCLEOTIDE SEQUENCE</scope>
    <source>
        <strain evidence="4">B1075</strain>
    </source>
</reference>
<keyword evidence="3" id="KW-0732">Signal</keyword>
<keyword evidence="2" id="KW-0812">Transmembrane</keyword>
<evidence type="ECO:0000256" key="3">
    <source>
        <dbReference type="SAM" id="SignalP"/>
    </source>
</evidence>
<feature type="signal peptide" evidence="3">
    <location>
        <begin position="1"/>
        <end position="40"/>
    </location>
</feature>
<evidence type="ECO:0000256" key="1">
    <source>
        <dbReference type="SAM" id="MobiDB-lite"/>
    </source>
</evidence>
<name>A0AAJ5VA75_MICMQ</name>